<reference evidence="3 4" key="1">
    <citation type="journal article" date="2019" name="J. Ind. Microbiol. Biotechnol.">
        <title>The complete genomic sequence of Streptomyces spectabilis NRRL-2792 and identification of secondary metabolite biosynthetic gene clusters.</title>
        <authorList>
            <person name="Sinha A."/>
            <person name="Phillips-Salemka S."/>
            <person name="Niraula T.A."/>
            <person name="Short K.A."/>
            <person name="Niraula N.P."/>
        </authorList>
    </citation>
    <scope>NUCLEOTIDE SEQUENCE [LARGE SCALE GENOMIC DNA]</scope>
    <source>
        <strain evidence="3 4">NRRL 2792</strain>
    </source>
</reference>
<dbReference type="Proteomes" id="UP000316806">
    <property type="component" value="Chromosome"/>
</dbReference>
<evidence type="ECO:0000259" key="2">
    <source>
        <dbReference type="Pfam" id="PF00144"/>
    </source>
</evidence>
<dbReference type="InterPro" id="IPR001466">
    <property type="entry name" value="Beta-lactam-related"/>
</dbReference>
<evidence type="ECO:0000313" key="3">
    <source>
        <dbReference type="EMBL" id="QDQ09622.1"/>
    </source>
</evidence>
<dbReference type="RefSeq" id="WP_144001199.1">
    <property type="nucleotide sequence ID" value="NZ_CP040916.1"/>
</dbReference>
<dbReference type="PANTHER" id="PTHR46825:SF7">
    <property type="entry name" value="D-ALANYL-D-ALANINE CARBOXYPEPTIDASE"/>
    <property type="match status" value="1"/>
</dbReference>
<dbReference type="Gene3D" id="3.40.710.10">
    <property type="entry name" value="DD-peptidase/beta-lactamase superfamily"/>
    <property type="match status" value="1"/>
</dbReference>
<dbReference type="InterPro" id="IPR012338">
    <property type="entry name" value="Beta-lactam/transpept-like"/>
</dbReference>
<feature type="region of interest" description="Disordered" evidence="1">
    <location>
        <begin position="1"/>
        <end position="31"/>
    </location>
</feature>
<dbReference type="SUPFAM" id="SSF56601">
    <property type="entry name" value="beta-lactamase/transpeptidase-like"/>
    <property type="match status" value="1"/>
</dbReference>
<protein>
    <submittedName>
        <fullName evidence="3">Beta-lactamase family protein</fullName>
    </submittedName>
</protein>
<feature type="domain" description="Beta-lactamase-related" evidence="2">
    <location>
        <begin position="90"/>
        <end position="388"/>
    </location>
</feature>
<name>A0A516R1U5_STRST</name>
<dbReference type="EMBL" id="CP040916">
    <property type="protein sequence ID" value="QDQ09622.1"/>
    <property type="molecule type" value="Genomic_DNA"/>
</dbReference>
<proteinExistence type="predicted"/>
<organism evidence="3 4">
    <name type="scientific">Streptomyces spectabilis</name>
    <dbReference type="NCBI Taxonomy" id="68270"/>
    <lineage>
        <taxon>Bacteria</taxon>
        <taxon>Bacillati</taxon>
        <taxon>Actinomycetota</taxon>
        <taxon>Actinomycetes</taxon>
        <taxon>Kitasatosporales</taxon>
        <taxon>Streptomycetaceae</taxon>
        <taxon>Streptomyces</taxon>
    </lineage>
</organism>
<sequence length="406" mass="43579">MPGSGLPWPPWERTPASPHLTRPGGTSQPRCRTLSPLALAARSAELRVDHSAFAALDGRQGTRPDSVQSGLNALVNDDGLPAALASIKDRDGRTRTYTAGVGDVATGAKVPADGQVRAGSNTKTFTAAAVLQLAGEGKVRLDAPVETYLPGLLRGDGIDGREITVRQLLQHTSGLPEYLDTNAVLTDPTRYYEPRELLDAALTQKAHFAPGTNWEYNNTNYLLAGLIIQKVTKRPLAEEITKRVINRAGLRHTYFPAPGDTTLREAHPKGYHQDTDQSLRDYTELDPSWSWAAGAIVSTNSDLNRFYSALLKDKGNPLLKKAQRKQMRTTVAADEISPGARYGLGLMSRPLSCGGRYWGHGGTLPGYHTAGGTTKDGRAANIAVTMIPSDTAGQHVDAAVDAALCR</sequence>
<evidence type="ECO:0000313" key="4">
    <source>
        <dbReference type="Proteomes" id="UP000316806"/>
    </source>
</evidence>
<dbReference type="InterPro" id="IPR050491">
    <property type="entry name" value="AmpC-like"/>
</dbReference>
<accession>A0A516R1U5</accession>
<evidence type="ECO:0000256" key="1">
    <source>
        <dbReference type="SAM" id="MobiDB-lite"/>
    </source>
</evidence>
<dbReference type="Pfam" id="PF00144">
    <property type="entry name" value="Beta-lactamase"/>
    <property type="match status" value="1"/>
</dbReference>
<dbReference type="AlphaFoldDB" id="A0A516R1U5"/>
<gene>
    <name evidence="3" type="ORF">FH965_02855</name>
</gene>
<dbReference type="PANTHER" id="PTHR46825">
    <property type="entry name" value="D-ALANYL-D-ALANINE-CARBOXYPEPTIDASE/ENDOPEPTIDASE AMPH"/>
    <property type="match status" value="1"/>
</dbReference>